<dbReference type="Proteomes" id="UP001530293">
    <property type="component" value="Unassembled WGS sequence"/>
</dbReference>
<keyword evidence="1" id="KW-0472">Membrane</keyword>
<name>A0ABD3M740_9STRA</name>
<gene>
    <name evidence="2" type="ORF">ACHAWU_001394</name>
</gene>
<sequence length="254" mass="27484">MTAITDNTTTTPRIHASSSIISFALFLCPIVYTVTKRHQRRVQEGARRTEREAERAFLSSIVSSREQGSLRPPLPAIVRQSLSRRRLAYLGTVTSSSAGGGVPCPHLSLMRFTYLPEEDAILMSTNVYTKKYDMLSAGAAGGGDGGEGGALVALLVHDFADSSHFSSHSSSSSSLSEEANNSGGGMYSITLNGTCSVVKDVLLAENYRQIHLKNNPDYPQFIVGDNIAMLRVDVISARICNIKDEVIKWNVVDG</sequence>
<keyword evidence="1" id="KW-0812">Transmembrane</keyword>
<dbReference type="InterPro" id="IPR052841">
    <property type="entry name" value="PMP_oxidase-like"/>
</dbReference>
<dbReference type="SUPFAM" id="SSF50475">
    <property type="entry name" value="FMN-binding split barrel"/>
    <property type="match status" value="1"/>
</dbReference>
<dbReference type="AlphaFoldDB" id="A0ABD3M740"/>
<evidence type="ECO:0008006" key="4">
    <source>
        <dbReference type="Google" id="ProtNLM"/>
    </source>
</evidence>
<protein>
    <recommendedName>
        <fullName evidence="4">Pyridoxamine 5'-phosphate oxidase putative domain-containing protein</fullName>
    </recommendedName>
</protein>
<dbReference type="PANTHER" id="PTHR28040:SF1">
    <property type="entry name" value="PYRIDOXAMINE 5'-PHOSPHATE OXIDASE YLR456W HOMOLOG-RELATED"/>
    <property type="match status" value="1"/>
</dbReference>
<dbReference type="EMBL" id="JALLBG020000244">
    <property type="protein sequence ID" value="KAL3758002.1"/>
    <property type="molecule type" value="Genomic_DNA"/>
</dbReference>
<keyword evidence="1" id="KW-1133">Transmembrane helix</keyword>
<comment type="caution">
    <text evidence="2">The sequence shown here is derived from an EMBL/GenBank/DDBJ whole genome shotgun (WGS) entry which is preliminary data.</text>
</comment>
<organism evidence="2 3">
    <name type="scientific">Discostella pseudostelligera</name>
    <dbReference type="NCBI Taxonomy" id="259834"/>
    <lineage>
        <taxon>Eukaryota</taxon>
        <taxon>Sar</taxon>
        <taxon>Stramenopiles</taxon>
        <taxon>Ochrophyta</taxon>
        <taxon>Bacillariophyta</taxon>
        <taxon>Coscinodiscophyceae</taxon>
        <taxon>Thalassiosirophycidae</taxon>
        <taxon>Stephanodiscales</taxon>
        <taxon>Stephanodiscaceae</taxon>
        <taxon>Discostella</taxon>
    </lineage>
</organism>
<accession>A0ABD3M740</accession>
<evidence type="ECO:0000313" key="2">
    <source>
        <dbReference type="EMBL" id="KAL3758002.1"/>
    </source>
</evidence>
<reference evidence="2 3" key="1">
    <citation type="submission" date="2024-10" db="EMBL/GenBank/DDBJ databases">
        <title>Updated reference genomes for cyclostephanoid diatoms.</title>
        <authorList>
            <person name="Roberts W.R."/>
            <person name="Alverson A.J."/>
        </authorList>
    </citation>
    <scope>NUCLEOTIDE SEQUENCE [LARGE SCALE GENOMIC DNA]</scope>
    <source>
        <strain evidence="2 3">AJA232-27</strain>
    </source>
</reference>
<feature type="transmembrane region" description="Helical" evidence="1">
    <location>
        <begin position="14"/>
        <end position="34"/>
    </location>
</feature>
<dbReference type="PANTHER" id="PTHR28040">
    <property type="entry name" value="PYRIDOXAMINE 5'-PHOSPHATE OXIDASE YLR456W HOMOLOG-RELATED"/>
    <property type="match status" value="1"/>
</dbReference>
<keyword evidence="3" id="KW-1185">Reference proteome</keyword>
<evidence type="ECO:0000313" key="3">
    <source>
        <dbReference type="Proteomes" id="UP001530293"/>
    </source>
</evidence>
<evidence type="ECO:0000256" key="1">
    <source>
        <dbReference type="SAM" id="Phobius"/>
    </source>
</evidence>
<proteinExistence type="predicted"/>